<keyword evidence="20" id="KW-1185">Reference proteome</keyword>
<evidence type="ECO:0000256" key="10">
    <source>
        <dbReference type="ARBA" id="ARBA00022723"/>
    </source>
</evidence>
<evidence type="ECO:0000256" key="1">
    <source>
        <dbReference type="ARBA" id="ARBA00000077"/>
    </source>
</evidence>
<sequence length="267" mass="27890">MTEGTIKRVRAKAPASKAAGKSAARAPSKASSKAAEKRAARQVWAEQAGLLFESPDDIICGVDEAGRGPLAGPVTAAAVILDPARPIAGLDDSKALSAKAREALYELIVERALAWCVASASVEEIDSLNILHATMLAMRRAVEGLSVTPTLAKIDGNRCPVLPVRSEAVIGGDALVPSISAASIIAKVTRDRMLLELHEAFPVYGFDAHAGYGTAQHMAALRTHGPCEHHRRSFAPVREAYALHGIALPGAAKALSAARPDDAFTPA</sequence>
<comment type="cofactor">
    <cofactor evidence="14 15">
        <name>Mn(2+)</name>
        <dbReference type="ChEBI" id="CHEBI:29035"/>
    </cofactor>
    <cofactor evidence="14 15">
        <name>Mg(2+)</name>
        <dbReference type="ChEBI" id="CHEBI:18420"/>
    </cofactor>
    <text evidence="14 15">Manganese or magnesium. Binds 1 divalent metal ion per monomer in the absence of substrate. May bind a second metal ion after substrate binding.</text>
</comment>
<dbReference type="GO" id="GO:0005737">
    <property type="term" value="C:cytoplasm"/>
    <property type="evidence" value="ECO:0007669"/>
    <property type="project" value="UniProtKB-SubCell"/>
</dbReference>
<keyword evidence="9 14" id="KW-0540">Nuclease</keyword>
<dbReference type="NCBIfam" id="NF000596">
    <property type="entry name" value="PRK00015.1-4"/>
    <property type="match status" value="1"/>
</dbReference>
<comment type="function">
    <text evidence="3 14 16">Endonuclease that specifically degrades the RNA of RNA-DNA hybrids.</text>
</comment>
<evidence type="ECO:0000256" key="6">
    <source>
        <dbReference type="ARBA" id="ARBA00012180"/>
    </source>
</evidence>
<dbReference type="GO" id="GO:0043137">
    <property type="term" value="P:DNA replication, removal of RNA primer"/>
    <property type="evidence" value="ECO:0007669"/>
    <property type="project" value="TreeGrafter"/>
</dbReference>
<dbReference type="InterPro" id="IPR024567">
    <property type="entry name" value="RNase_HII/HIII_dom"/>
</dbReference>
<feature type="binding site" evidence="14 15">
    <location>
        <position position="155"/>
    </location>
    <ligand>
        <name>a divalent metal cation</name>
        <dbReference type="ChEBI" id="CHEBI:60240"/>
    </ligand>
</feature>
<dbReference type="GO" id="GO:0003723">
    <property type="term" value="F:RNA binding"/>
    <property type="evidence" value="ECO:0007669"/>
    <property type="project" value="UniProtKB-UniRule"/>
</dbReference>
<proteinExistence type="inferred from homology"/>
<dbReference type="GO" id="GO:0032299">
    <property type="term" value="C:ribonuclease H2 complex"/>
    <property type="evidence" value="ECO:0007669"/>
    <property type="project" value="TreeGrafter"/>
</dbReference>
<dbReference type="KEGG" id="ppai:E1956_11360"/>
<dbReference type="Proteomes" id="UP000295727">
    <property type="component" value="Chromosome 1"/>
</dbReference>
<evidence type="ECO:0000256" key="9">
    <source>
        <dbReference type="ARBA" id="ARBA00022722"/>
    </source>
</evidence>
<comment type="cofactor">
    <cofactor evidence="2">
        <name>Mg(2+)</name>
        <dbReference type="ChEBI" id="CHEBI:18420"/>
    </cofactor>
</comment>
<dbReference type="GO" id="GO:0030145">
    <property type="term" value="F:manganese ion binding"/>
    <property type="evidence" value="ECO:0007669"/>
    <property type="project" value="UniProtKB-UniRule"/>
</dbReference>
<comment type="similarity">
    <text evidence="5 14 16">Belongs to the RNase HII family.</text>
</comment>
<evidence type="ECO:0000256" key="4">
    <source>
        <dbReference type="ARBA" id="ARBA00004496"/>
    </source>
</evidence>
<keyword evidence="13 14" id="KW-0464">Manganese</keyword>
<evidence type="ECO:0000256" key="16">
    <source>
        <dbReference type="RuleBase" id="RU003515"/>
    </source>
</evidence>
<feature type="domain" description="RNase H type-2" evidence="18">
    <location>
        <begin position="57"/>
        <end position="246"/>
    </location>
</feature>
<feature type="binding site" evidence="14 15">
    <location>
        <position position="63"/>
    </location>
    <ligand>
        <name>a divalent metal cation</name>
        <dbReference type="ChEBI" id="CHEBI:60240"/>
    </ligand>
</feature>
<dbReference type="PROSITE" id="PS51975">
    <property type="entry name" value="RNASE_H_2"/>
    <property type="match status" value="1"/>
</dbReference>
<reference evidence="19 20" key="1">
    <citation type="submission" date="2019-03" db="EMBL/GenBank/DDBJ databases">
        <title>Paraburkholderia sp. 7MH5, isolated from subtropical forest soil.</title>
        <authorList>
            <person name="Gao Z.-H."/>
            <person name="Qiu L.-H."/>
        </authorList>
    </citation>
    <scope>NUCLEOTIDE SEQUENCE [LARGE SCALE GENOMIC DNA]</scope>
    <source>
        <strain evidence="19 20">7MH5</strain>
    </source>
</reference>
<dbReference type="EC" id="3.1.26.4" evidence="6 14"/>
<dbReference type="InterPro" id="IPR012337">
    <property type="entry name" value="RNaseH-like_sf"/>
</dbReference>
<dbReference type="GO" id="GO:0006298">
    <property type="term" value="P:mismatch repair"/>
    <property type="evidence" value="ECO:0007669"/>
    <property type="project" value="TreeGrafter"/>
</dbReference>
<comment type="catalytic activity">
    <reaction evidence="1 14 15 16">
        <text>Endonucleolytic cleavage to 5'-phosphomonoester.</text>
        <dbReference type="EC" id="3.1.26.4"/>
    </reaction>
</comment>
<dbReference type="InterPro" id="IPR022898">
    <property type="entry name" value="RNase_HII"/>
</dbReference>
<dbReference type="PANTHER" id="PTHR10954">
    <property type="entry name" value="RIBONUCLEASE H2 SUBUNIT A"/>
    <property type="match status" value="1"/>
</dbReference>
<gene>
    <name evidence="14 19" type="primary">rnhB</name>
    <name evidence="19" type="ORF">E1956_11360</name>
</gene>
<feature type="compositionally biased region" description="Low complexity" evidence="17">
    <location>
        <begin position="12"/>
        <end position="33"/>
    </location>
</feature>
<dbReference type="InterPro" id="IPR036397">
    <property type="entry name" value="RNaseH_sf"/>
</dbReference>
<keyword evidence="12 14" id="KW-0378">Hydrolase</keyword>
<dbReference type="RefSeq" id="WP_134748912.1">
    <property type="nucleotide sequence ID" value="NZ_CP038148.1"/>
</dbReference>
<evidence type="ECO:0000259" key="18">
    <source>
        <dbReference type="PROSITE" id="PS51975"/>
    </source>
</evidence>
<name>A0A4P7CTX4_9BURK</name>
<dbReference type="CDD" id="cd07182">
    <property type="entry name" value="RNase_HII_bacteria_HII_like"/>
    <property type="match status" value="1"/>
</dbReference>
<evidence type="ECO:0000256" key="13">
    <source>
        <dbReference type="ARBA" id="ARBA00023211"/>
    </source>
</evidence>
<evidence type="ECO:0000313" key="19">
    <source>
        <dbReference type="EMBL" id="QBQ97714.1"/>
    </source>
</evidence>
<dbReference type="GO" id="GO:0004523">
    <property type="term" value="F:RNA-DNA hybrid ribonuclease activity"/>
    <property type="evidence" value="ECO:0007669"/>
    <property type="project" value="UniProtKB-UniRule"/>
</dbReference>
<keyword evidence="10 14" id="KW-0479">Metal-binding</keyword>
<dbReference type="Pfam" id="PF01351">
    <property type="entry name" value="RNase_HII"/>
    <property type="match status" value="1"/>
</dbReference>
<protein>
    <recommendedName>
        <fullName evidence="7 14">Ribonuclease HII</fullName>
        <shortName evidence="14">RNase HII</shortName>
        <ecNumber evidence="6 14">3.1.26.4</ecNumber>
    </recommendedName>
</protein>
<comment type="subcellular location">
    <subcellularLocation>
        <location evidence="4 14">Cytoplasm</location>
    </subcellularLocation>
</comment>
<dbReference type="NCBIfam" id="NF000595">
    <property type="entry name" value="PRK00015.1-3"/>
    <property type="match status" value="1"/>
</dbReference>
<accession>A0A4P7CTX4</accession>
<dbReference type="Gene3D" id="3.30.420.10">
    <property type="entry name" value="Ribonuclease H-like superfamily/Ribonuclease H"/>
    <property type="match status" value="1"/>
</dbReference>
<keyword evidence="8 14" id="KW-0963">Cytoplasm</keyword>
<dbReference type="AlphaFoldDB" id="A0A4P7CTX4"/>
<evidence type="ECO:0000256" key="7">
    <source>
        <dbReference type="ARBA" id="ARBA00019179"/>
    </source>
</evidence>
<organism evidence="19 20">
    <name type="scientific">Paraburkholderia pallida</name>
    <dbReference type="NCBI Taxonomy" id="2547399"/>
    <lineage>
        <taxon>Bacteria</taxon>
        <taxon>Pseudomonadati</taxon>
        <taxon>Pseudomonadota</taxon>
        <taxon>Betaproteobacteria</taxon>
        <taxon>Burkholderiales</taxon>
        <taxon>Burkholderiaceae</taxon>
        <taxon>Paraburkholderia</taxon>
    </lineage>
</organism>
<evidence type="ECO:0000256" key="12">
    <source>
        <dbReference type="ARBA" id="ARBA00022801"/>
    </source>
</evidence>
<feature type="binding site" evidence="14 15">
    <location>
        <position position="64"/>
    </location>
    <ligand>
        <name>a divalent metal cation</name>
        <dbReference type="ChEBI" id="CHEBI:60240"/>
    </ligand>
</feature>
<evidence type="ECO:0000256" key="15">
    <source>
        <dbReference type="PROSITE-ProRule" id="PRU01319"/>
    </source>
</evidence>
<keyword evidence="11 14" id="KW-0255">Endonuclease</keyword>
<evidence type="ECO:0000313" key="20">
    <source>
        <dbReference type="Proteomes" id="UP000295727"/>
    </source>
</evidence>
<dbReference type="FunFam" id="3.30.420.10:FF:000006">
    <property type="entry name" value="Ribonuclease HII"/>
    <property type="match status" value="1"/>
</dbReference>
<evidence type="ECO:0000256" key="2">
    <source>
        <dbReference type="ARBA" id="ARBA00001946"/>
    </source>
</evidence>
<evidence type="ECO:0000256" key="5">
    <source>
        <dbReference type="ARBA" id="ARBA00007383"/>
    </source>
</evidence>
<dbReference type="NCBIfam" id="NF000594">
    <property type="entry name" value="PRK00015.1-1"/>
    <property type="match status" value="1"/>
</dbReference>
<dbReference type="PANTHER" id="PTHR10954:SF18">
    <property type="entry name" value="RIBONUCLEASE HII"/>
    <property type="match status" value="1"/>
</dbReference>
<dbReference type="InterPro" id="IPR001352">
    <property type="entry name" value="RNase_HII/HIII"/>
</dbReference>
<evidence type="ECO:0000256" key="14">
    <source>
        <dbReference type="HAMAP-Rule" id="MF_00052"/>
    </source>
</evidence>
<dbReference type="SUPFAM" id="SSF53098">
    <property type="entry name" value="Ribonuclease H-like"/>
    <property type="match status" value="1"/>
</dbReference>
<feature type="region of interest" description="Disordered" evidence="17">
    <location>
        <begin position="1"/>
        <end position="35"/>
    </location>
</feature>
<evidence type="ECO:0000256" key="3">
    <source>
        <dbReference type="ARBA" id="ARBA00004065"/>
    </source>
</evidence>
<evidence type="ECO:0000256" key="17">
    <source>
        <dbReference type="SAM" id="MobiDB-lite"/>
    </source>
</evidence>
<dbReference type="OrthoDB" id="9803420at2"/>
<dbReference type="HAMAP" id="MF_00052_B">
    <property type="entry name" value="RNase_HII_B"/>
    <property type="match status" value="1"/>
</dbReference>
<evidence type="ECO:0000256" key="8">
    <source>
        <dbReference type="ARBA" id="ARBA00022490"/>
    </source>
</evidence>
<dbReference type="EMBL" id="CP038148">
    <property type="protein sequence ID" value="QBQ97714.1"/>
    <property type="molecule type" value="Genomic_DNA"/>
</dbReference>
<evidence type="ECO:0000256" key="11">
    <source>
        <dbReference type="ARBA" id="ARBA00022759"/>
    </source>
</evidence>